<reference evidence="1 2" key="1">
    <citation type="submission" date="2021-07" db="EMBL/GenBank/DDBJ databases">
        <authorList>
            <person name="Palmer J.M."/>
        </authorList>
    </citation>
    <scope>NUCLEOTIDE SEQUENCE [LARGE SCALE GENOMIC DNA]</scope>
    <source>
        <strain evidence="1 2">AT_MEX2019</strain>
        <tissue evidence="1">Muscle</tissue>
    </source>
</reference>
<accession>A0ABU7AUC2</accession>
<organism evidence="1 2">
    <name type="scientific">Ataeniobius toweri</name>
    <dbReference type="NCBI Taxonomy" id="208326"/>
    <lineage>
        <taxon>Eukaryota</taxon>
        <taxon>Metazoa</taxon>
        <taxon>Chordata</taxon>
        <taxon>Craniata</taxon>
        <taxon>Vertebrata</taxon>
        <taxon>Euteleostomi</taxon>
        <taxon>Actinopterygii</taxon>
        <taxon>Neopterygii</taxon>
        <taxon>Teleostei</taxon>
        <taxon>Neoteleostei</taxon>
        <taxon>Acanthomorphata</taxon>
        <taxon>Ovalentaria</taxon>
        <taxon>Atherinomorphae</taxon>
        <taxon>Cyprinodontiformes</taxon>
        <taxon>Goodeidae</taxon>
        <taxon>Ataeniobius</taxon>
    </lineage>
</organism>
<evidence type="ECO:0000313" key="2">
    <source>
        <dbReference type="Proteomes" id="UP001345963"/>
    </source>
</evidence>
<comment type="caution">
    <text evidence="1">The sequence shown here is derived from an EMBL/GenBank/DDBJ whole genome shotgun (WGS) entry which is preliminary data.</text>
</comment>
<evidence type="ECO:0000313" key="1">
    <source>
        <dbReference type="EMBL" id="MED6241856.1"/>
    </source>
</evidence>
<name>A0ABU7AUC2_9TELE</name>
<keyword evidence="2" id="KW-1185">Reference proteome</keyword>
<protein>
    <submittedName>
        <fullName evidence="1">Uncharacterized protein</fullName>
    </submittedName>
</protein>
<dbReference type="EMBL" id="JAHUTI010030229">
    <property type="protein sequence ID" value="MED6241856.1"/>
    <property type="molecule type" value="Genomic_DNA"/>
</dbReference>
<sequence>MPAGDNSLPTRNNLWAVRLNSLPTRDDLRVVHLNSILLCCFGCGPPSLAPFACPFRVALFIDLVLALLPRPPPCTLFMLFHDLKVFEFCFGFFSDSDYVLQDVA</sequence>
<gene>
    <name evidence="1" type="ORF">ATANTOWER_028695</name>
</gene>
<proteinExistence type="predicted"/>
<dbReference type="Proteomes" id="UP001345963">
    <property type="component" value="Unassembled WGS sequence"/>
</dbReference>